<evidence type="ECO:0000313" key="6">
    <source>
        <dbReference type="Proteomes" id="UP000050795"/>
    </source>
</evidence>
<keyword evidence="4" id="KW-0812">Transmembrane</keyword>
<feature type="domain" description="W2" evidence="5">
    <location>
        <begin position="629"/>
        <end position="818"/>
    </location>
</feature>
<evidence type="ECO:0000256" key="4">
    <source>
        <dbReference type="SAM" id="Phobius"/>
    </source>
</evidence>
<dbReference type="CDD" id="cd11558">
    <property type="entry name" value="W2_eIF2B_epsilon"/>
    <property type="match status" value="1"/>
</dbReference>
<feature type="compositionally biased region" description="Basic residues" evidence="3">
    <location>
        <begin position="576"/>
        <end position="588"/>
    </location>
</feature>
<dbReference type="AlphaFoldDB" id="A0AA85JYE8"/>
<dbReference type="GO" id="GO:0005085">
    <property type="term" value="F:guanyl-nucleotide exchange factor activity"/>
    <property type="evidence" value="ECO:0007669"/>
    <property type="project" value="InterPro"/>
</dbReference>
<feature type="region of interest" description="Disordered" evidence="3">
    <location>
        <begin position="576"/>
        <end position="627"/>
    </location>
</feature>
<feature type="transmembrane region" description="Helical" evidence="4">
    <location>
        <begin position="36"/>
        <end position="55"/>
    </location>
</feature>
<reference evidence="7 8" key="2">
    <citation type="submission" date="2023-11" db="UniProtKB">
        <authorList>
            <consortium name="WormBaseParasite"/>
        </authorList>
    </citation>
    <scope>IDENTIFICATION</scope>
</reference>
<keyword evidence="4" id="KW-0472">Membrane</keyword>
<evidence type="ECO:0000259" key="5">
    <source>
        <dbReference type="PROSITE" id="PS51363"/>
    </source>
</evidence>
<dbReference type="PANTHER" id="PTHR45887">
    <property type="entry name" value="TRANSLATION INITIATION FACTOR EIF-2B SUBUNIT EPSILON"/>
    <property type="match status" value="1"/>
</dbReference>
<sequence length="819" mass="91494">MLICPLDTKIKSLRLFFCPLASIIIFVLPDIRKRSVLIYCIQFLSTFILLLVSGMNKSKSNKNKPKGASDGASSVYGQTDKELSAVLIADLLFNRFDPLSEYIPPCLLPLGNVPLLYINLSTLASDGFKNILIYTIKSYKKIQTFIKQVKLNSYFPGLKIHVRNVEKCHNLGDIMRDLESSEFLNGVSDFLLAPADLICGVSLTKYVQKHKERREKIPNAILTLLLPSLTEVVSPVQASEFKVNVIFSRTNNNRLINLFHESQGEVSPIFVSDVMKSGEVIESSQLMDIQLAVCSNHIPPLFQDNFDYETMDDLVNGVLTNEEIMEYTIHIEPLPKGPIVVQAAPDLSSLIDLNFRLLSRQGGFCFSLPPLYANSSSLDSEILAVGPQVFVSASAKIHHTARLIGACFIGPKCEVSAYACLIDCVLGDSCFIGENACLRRVIALDNVRIYDHVKADVAWLCSNVRILSGFKLSSNCFMGPSPTTPVTLGPGSGNLPKNTVLVAPRSGDIVLDPSVGGKQTWATFYRRRLLSGTSGSMENLSGEDTKSSPLHLSSNSALVNSCLWETAWDRIKHAAKTRRQKMNQRRSYSRTSEMHSGRSSKPRRLTSDIIDSDGDVDCQSKETSKIDSDVDDEQSEKFIITEFKRTLERGERHSYPAETMILEVNSLKHAYNVPIEDFGFLLSKALLDLTRDHLSSEAQNDCSKSSVVEFITSLRKFLSKFKSVLSSCMSGFQHTGRIYLQAVEDAACYDPLIFASSMSIIHTLYDCDLVLEDDIWWWKDNSPLLLDEDIADKTKSLREKIKPFLDWLEQAEEEEDDDD</sequence>
<dbReference type="GO" id="GO:0005851">
    <property type="term" value="C:eukaryotic translation initiation factor 2B complex"/>
    <property type="evidence" value="ECO:0007669"/>
    <property type="project" value="TreeGrafter"/>
</dbReference>
<dbReference type="InterPro" id="IPR051956">
    <property type="entry name" value="eIF2B_epsilon"/>
</dbReference>
<evidence type="ECO:0000313" key="8">
    <source>
        <dbReference type="WBParaSite" id="TREG1_44210.6"/>
    </source>
</evidence>
<dbReference type="Proteomes" id="UP000050795">
    <property type="component" value="Unassembled WGS sequence"/>
</dbReference>
<keyword evidence="4" id="KW-1133">Transmembrane helix</keyword>
<dbReference type="SUPFAM" id="SSF53448">
    <property type="entry name" value="Nucleotide-diphospho-sugar transferases"/>
    <property type="match status" value="1"/>
</dbReference>
<evidence type="ECO:0000256" key="1">
    <source>
        <dbReference type="ARBA" id="ARBA00044144"/>
    </source>
</evidence>
<dbReference type="SUPFAM" id="SSF51161">
    <property type="entry name" value="Trimeric LpxA-like enzymes"/>
    <property type="match status" value="1"/>
</dbReference>
<organism evidence="6 9">
    <name type="scientific">Trichobilharzia regenti</name>
    <name type="common">Nasal bird schistosome</name>
    <dbReference type="NCBI Taxonomy" id="157069"/>
    <lineage>
        <taxon>Eukaryota</taxon>
        <taxon>Metazoa</taxon>
        <taxon>Spiralia</taxon>
        <taxon>Lophotrochozoa</taxon>
        <taxon>Platyhelminthes</taxon>
        <taxon>Trematoda</taxon>
        <taxon>Digenea</taxon>
        <taxon>Strigeidida</taxon>
        <taxon>Schistosomatoidea</taxon>
        <taxon>Schistosomatidae</taxon>
        <taxon>Trichobilharzia</taxon>
    </lineage>
</organism>
<dbReference type="InterPro" id="IPR005835">
    <property type="entry name" value="NTP_transferase_dom"/>
</dbReference>
<keyword evidence="6" id="KW-1185">Reference proteome</keyword>
<dbReference type="InterPro" id="IPR011004">
    <property type="entry name" value="Trimer_LpxA-like_sf"/>
</dbReference>
<name>A0AA85JYE8_TRIRE</name>
<feature type="compositionally biased region" description="Basic and acidic residues" evidence="3">
    <location>
        <begin position="618"/>
        <end position="627"/>
    </location>
</feature>
<dbReference type="Pfam" id="PF00483">
    <property type="entry name" value="NTP_transferase"/>
    <property type="match status" value="1"/>
</dbReference>
<dbReference type="InterPro" id="IPR003307">
    <property type="entry name" value="W2_domain"/>
</dbReference>
<dbReference type="Pfam" id="PF02020">
    <property type="entry name" value="W2"/>
    <property type="match status" value="1"/>
</dbReference>
<dbReference type="InterPro" id="IPR029044">
    <property type="entry name" value="Nucleotide-diphossugar_trans"/>
</dbReference>
<dbReference type="GO" id="GO:0003743">
    <property type="term" value="F:translation initiation factor activity"/>
    <property type="evidence" value="ECO:0007669"/>
    <property type="project" value="TreeGrafter"/>
</dbReference>
<dbReference type="WBParaSite" id="TREG1_44210.6">
    <property type="protein sequence ID" value="TREG1_44210.6"/>
    <property type="gene ID" value="TREG1_44210"/>
</dbReference>
<evidence type="ECO:0000313" key="7">
    <source>
        <dbReference type="WBParaSite" id="TREG1_44210.5"/>
    </source>
</evidence>
<dbReference type="InterPro" id="IPR016024">
    <property type="entry name" value="ARM-type_fold"/>
</dbReference>
<accession>A0AA85JYE8</accession>
<dbReference type="InterPro" id="IPR044123">
    <property type="entry name" value="W2_eIF2B_epsilon"/>
</dbReference>
<dbReference type="PROSITE" id="PS51363">
    <property type="entry name" value="W2"/>
    <property type="match status" value="1"/>
</dbReference>
<evidence type="ECO:0000256" key="3">
    <source>
        <dbReference type="SAM" id="MobiDB-lite"/>
    </source>
</evidence>
<evidence type="ECO:0000256" key="2">
    <source>
        <dbReference type="ARBA" id="ARBA00044345"/>
    </source>
</evidence>
<dbReference type="Gene3D" id="2.160.10.10">
    <property type="entry name" value="Hexapeptide repeat proteins"/>
    <property type="match status" value="1"/>
</dbReference>
<dbReference type="PANTHER" id="PTHR45887:SF1">
    <property type="entry name" value="TRANSLATION INITIATION FACTOR EIF-2B SUBUNIT EPSILON"/>
    <property type="match status" value="1"/>
</dbReference>
<dbReference type="GO" id="GO:0031369">
    <property type="term" value="F:translation initiation factor binding"/>
    <property type="evidence" value="ECO:0007669"/>
    <property type="project" value="InterPro"/>
</dbReference>
<dbReference type="Gene3D" id="1.25.40.180">
    <property type="match status" value="1"/>
</dbReference>
<dbReference type="WBParaSite" id="TREG1_44210.5">
    <property type="protein sequence ID" value="TREG1_44210.5"/>
    <property type="gene ID" value="TREG1_44210"/>
</dbReference>
<dbReference type="Gene3D" id="3.90.550.10">
    <property type="entry name" value="Spore Coat Polysaccharide Biosynthesis Protein SpsA, Chain A"/>
    <property type="match status" value="1"/>
</dbReference>
<proteinExistence type="predicted"/>
<evidence type="ECO:0000313" key="9">
    <source>
        <dbReference type="WBParaSite" id="TREG1_44210.7"/>
    </source>
</evidence>
<feature type="transmembrane region" description="Helical" evidence="4">
    <location>
        <begin position="12"/>
        <end position="29"/>
    </location>
</feature>
<reference evidence="6" key="1">
    <citation type="submission" date="2022-06" db="EMBL/GenBank/DDBJ databases">
        <authorList>
            <person name="Berger JAMES D."/>
            <person name="Berger JAMES D."/>
        </authorList>
    </citation>
    <scope>NUCLEOTIDE SEQUENCE [LARGE SCALE GENOMIC DNA]</scope>
</reference>
<protein>
    <recommendedName>
        <fullName evidence="1">Translation initiation factor eIF2B subunit epsilon</fullName>
    </recommendedName>
    <alternativeName>
        <fullName evidence="2">eIF2B GDP-GTP exchange factor subunit epsilon</fullName>
    </alternativeName>
</protein>
<dbReference type="SUPFAM" id="SSF48371">
    <property type="entry name" value="ARM repeat"/>
    <property type="match status" value="1"/>
</dbReference>
<dbReference type="WBParaSite" id="TREG1_44210.7">
    <property type="protein sequence ID" value="TREG1_44210.7"/>
    <property type="gene ID" value="TREG1_44210"/>
</dbReference>